<protein>
    <submittedName>
        <fullName evidence="1">Uncharacterized protein</fullName>
    </submittedName>
</protein>
<accession>A0A850NJZ2</accession>
<dbReference type="Proteomes" id="UP000558089">
    <property type="component" value="Unassembled WGS sequence"/>
</dbReference>
<keyword evidence="2" id="KW-1185">Reference proteome</keyword>
<proteinExistence type="predicted"/>
<evidence type="ECO:0000313" key="1">
    <source>
        <dbReference type="EMBL" id="NVN19400.1"/>
    </source>
</evidence>
<organism evidence="1 2">
    <name type="scientific">Flagellimonas chongwuensis</name>
    <dbReference type="NCBI Taxonomy" id="2697365"/>
    <lineage>
        <taxon>Bacteria</taxon>
        <taxon>Pseudomonadati</taxon>
        <taxon>Bacteroidota</taxon>
        <taxon>Flavobacteriia</taxon>
        <taxon>Flavobacteriales</taxon>
        <taxon>Flavobacteriaceae</taxon>
        <taxon>Flagellimonas</taxon>
    </lineage>
</organism>
<dbReference type="RefSeq" id="WP_176620967.1">
    <property type="nucleotide sequence ID" value="NZ_WYET01000007.1"/>
</dbReference>
<comment type="caution">
    <text evidence="1">The sequence shown here is derived from an EMBL/GenBank/DDBJ whole genome shotgun (WGS) entry which is preliminary data.</text>
</comment>
<name>A0A850NJZ2_9FLAO</name>
<reference evidence="1 2" key="1">
    <citation type="submission" date="2020-01" db="EMBL/GenBank/DDBJ databases">
        <title>Draft Genome Analysis of Muricauda sp. HICW Isolated from coastal seawater of PR China.</title>
        <authorList>
            <person name="Chen M.-X."/>
        </authorList>
    </citation>
    <scope>NUCLEOTIDE SEQUENCE [LARGE SCALE GENOMIC DNA]</scope>
    <source>
        <strain evidence="1 2">HICW</strain>
    </source>
</reference>
<evidence type="ECO:0000313" key="2">
    <source>
        <dbReference type="Proteomes" id="UP000558089"/>
    </source>
</evidence>
<dbReference type="EMBL" id="WYET01000007">
    <property type="protein sequence ID" value="NVN19400.1"/>
    <property type="molecule type" value="Genomic_DNA"/>
</dbReference>
<sequence length="125" mass="14109">MKIRIKGNSIRYRLTKTEVETFCKTGLYKETTDFGHSVFSYVLKAKKGIDSLEASYEENTITLYLDDKKQSGWDISDKVGFSGTMDLPNGKQLSLLVEKDFACLDNTTEDQSDNYPNPKIGTNTC</sequence>
<dbReference type="InterPro" id="IPR053825">
    <property type="entry name" value="DUF7009"/>
</dbReference>
<dbReference type="AlphaFoldDB" id="A0A850NJZ2"/>
<gene>
    <name evidence="1" type="ORF">GUA46_13705</name>
</gene>
<dbReference type="Pfam" id="PF22668">
    <property type="entry name" value="DUF7009"/>
    <property type="match status" value="1"/>
</dbReference>